<dbReference type="Gene3D" id="3.40.50.300">
    <property type="entry name" value="P-loop containing nucleotide triphosphate hydrolases"/>
    <property type="match status" value="1"/>
</dbReference>
<dbReference type="InterPro" id="IPR027417">
    <property type="entry name" value="P-loop_NTPase"/>
</dbReference>
<dbReference type="CDD" id="cd03230">
    <property type="entry name" value="ABC_DR_subfamily_A"/>
    <property type="match status" value="1"/>
</dbReference>
<sequence length="287" mass="32143">MIFKVSNITKTFGKNKVLEDVSFDLKPGTITGIVGRNGSGKTTLLKILCGIYRADSGCFSLDGKELTDDPKLISHIGFLPDRFDYFSFYKAKDVPDFYKIIYENFDSDYFFCQLNKNEIDPNKNIRNFSKGQKNLLGLITILASGADIILVDEVLDGMDVLNKKLILSYLLDAKEAGRTVLASSHELDYLAGICEEILYLSKDGKLKNTSQDTKNIRKVQVVVKDKLPQTLADNAVIISSLGRVKVILIKADDKLLSEYLSDDQIVQYDILGLNIEDYFYMEAGGKI</sequence>
<evidence type="ECO:0000259" key="3">
    <source>
        <dbReference type="PROSITE" id="PS50893"/>
    </source>
</evidence>
<dbReference type="PANTHER" id="PTHR43158:SF10">
    <property type="entry name" value="ABC TRANSPORTER ATP-BINDING PROTEIN YTRB"/>
    <property type="match status" value="1"/>
</dbReference>
<evidence type="ECO:0000256" key="2">
    <source>
        <dbReference type="ARBA" id="ARBA00022840"/>
    </source>
</evidence>
<protein>
    <submittedName>
        <fullName evidence="4">ATP-binding cassette domain-containing protein</fullName>
    </submittedName>
</protein>
<dbReference type="SMART" id="SM00382">
    <property type="entry name" value="AAA"/>
    <property type="match status" value="1"/>
</dbReference>
<dbReference type="RefSeq" id="WP_410035869.1">
    <property type="nucleotide sequence ID" value="NZ_JBGMEF010000031.1"/>
</dbReference>
<dbReference type="PROSITE" id="PS00211">
    <property type="entry name" value="ABC_TRANSPORTER_1"/>
    <property type="match status" value="1"/>
</dbReference>
<dbReference type="GO" id="GO:0005524">
    <property type="term" value="F:ATP binding"/>
    <property type="evidence" value="ECO:0007669"/>
    <property type="project" value="UniProtKB-KW"/>
</dbReference>
<dbReference type="SUPFAM" id="SSF52540">
    <property type="entry name" value="P-loop containing nucleoside triphosphate hydrolases"/>
    <property type="match status" value="1"/>
</dbReference>
<keyword evidence="5" id="KW-1185">Reference proteome</keyword>
<organism evidence="4 5">
    <name type="scientific">Anaerococcus kampingae</name>
    <dbReference type="NCBI Taxonomy" id="3115614"/>
    <lineage>
        <taxon>Bacteria</taxon>
        <taxon>Bacillati</taxon>
        <taxon>Bacillota</taxon>
        <taxon>Tissierellia</taxon>
        <taxon>Tissierellales</taxon>
        <taxon>Peptoniphilaceae</taxon>
        <taxon>Anaerococcus</taxon>
    </lineage>
</organism>
<keyword evidence="1" id="KW-0547">Nucleotide-binding</keyword>
<evidence type="ECO:0000313" key="5">
    <source>
        <dbReference type="Proteomes" id="UP001637994"/>
    </source>
</evidence>
<dbReference type="Pfam" id="PF00005">
    <property type="entry name" value="ABC_tran"/>
    <property type="match status" value="1"/>
</dbReference>
<dbReference type="InterPro" id="IPR003593">
    <property type="entry name" value="AAA+_ATPase"/>
</dbReference>
<evidence type="ECO:0000313" key="4">
    <source>
        <dbReference type="EMBL" id="MFO3667716.1"/>
    </source>
</evidence>
<dbReference type="Proteomes" id="UP001637994">
    <property type="component" value="Unassembled WGS sequence"/>
</dbReference>
<name>A0ABW9MH18_9FIRM</name>
<comment type="caution">
    <text evidence="4">The sequence shown here is derived from an EMBL/GenBank/DDBJ whole genome shotgun (WGS) entry which is preliminary data.</text>
</comment>
<feature type="domain" description="ABC transporter" evidence="3">
    <location>
        <begin position="3"/>
        <end position="227"/>
    </location>
</feature>
<keyword evidence="2 4" id="KW-0067">ATP-binding</keyword>
<dbReference type="InterPro" id="IPR003439">
    <property type="entry name" value="ABC_transporter-like_ATP-bd"/>
</dbReference>
<evidence type="ECO:0000256" key="1">
    <source>
        <dbReference type="ARBA" id="ARBA00022741"/>
    </source>
</evidence>
<gene>
    <name evidence="4" type="ORF">ACCQ42_08035</name>
</gene>
<dbReference type="PROSITE" id="PS50893">
    <property type="entry name" value="ABC_TRANSPORTER_2"/>
    <property type="match status" value="1"/>
</dbReference>
<reference evidence="4 5" key="1">
    <citation type="journal article" date="2025" name="Anaerobe">
        <title>Description of Anaerococcus kampingiae sp. nov., Anaerococcus groningensis sp. nov., Anaerococcus martiniensis sp. nov., and Anaerococcus cruorum sp. nov., isolated from human clinical specimens.</title>
        <authorList>
            <person name="Boiten K.E."/>
            <person name="Meijer J."/>
            <person name="van Wezel E.M."/>
            <person name="Veloo A.C.M."/>
        </authorList>
    </citation>
    <scope>NUCLEOTIDE SEQUENCE [LARGE SCALE GENOMIC DNA]</scope>
    <source>
        <strain evidence="4 5">ENR0874</strain>
    </source>
</reference>
<dbReference type="EMBL" id="JBGMEF010000031">
    <property type="protein sequence ID" value="MFO3667716.1"/>
    <property type="molecule type" value="Genomic_DNA"/>
</dbReference>
<dbReference type="PANTHER" id="PTHR43158">
    <property type="entry name" value="SKFA PEPTIDE EXPORT ATP-BINDING PROTEIN SKFE"/>
    <property type="match status" value="1"/>
</dbReference>
<dbReference type="InterPro" id="IPR017871">
    <property type="entry name" value="ABC_transporter-like_CS"/>
</dbReference>
<accession>A0ABW9MH18</accession>
<proteinExistence type="predicted"/>